<evidence type="ECO:0000313" key="8">
    <source>
        <dbReference type="EMBL" id="CAB4584020.1"/>
    </source>
</evidence>
<dbReference type="GO" id="GO:0003951">
    <property type="term" value="F:NAD+ kinase activity"/>
    <property type="evidence" value="ECO:0007669"/>
    <property type="project" value="InterPro"/>
</dbReference>
<dbReference type="EMBL" id="CAEZTZ010000051">
    <property type="protein sequence ID" value="CAB4584020.1"/>
    <property type="molecule type" value="Genomic_DNA"/>
</dbReference>
<organism evidence="8">
    <name type="scientific">freshwater metagenome</name>
    <dbReference type="NCBI Taxonomy" id="449393"/>
    <lineage>
        <taxon>unclassified sequences</taxon>
        <taxon>metagenomes</taxon>
        <taxon>ecological metagenomes</taxon>
    </lineage>
</organism>
<dbReference type="HAMAP" id="MF_00361">
    <property type="entry name" value="NAD_kinase"/>
    <property type="match status" value="1"/>
</dbReference>
<evidence type="ECO:0000313" key="9">
    <source>
        <dbReference type="EMBL" id="CAB4859723.1"/>
    </source>
</evidence>
<gene>
    <name evidence="8" type="ORF">UFOPK1767_00512</name>
    <name evidence="9" type="ORF">UFOPK3339_00345</name>
</gene>
<dbReference type="InterPro" id="IPR016064">
    <property type="entry name" value="NAD/diacylglycerol_kinase_sf"/>
</dbReference>
<reference evidence="8" key="1">
    <citation type="submission" date="2020-05" db="EMBL/GenBank/DDBJ databases">
        <authorList>
            <person name="Chiriac C."/>
            <person name="Salcher M."/>
            <person name="Ghai R."/>
            <person name="Kavagutti S V."/>
        </authorList>
    </citation>
    <scope>NUCLEOTIDE SEQUENCE</scope>
</reference>
<evidence type="ECO:0000256" key="5">
    <source>
        <dbReference type="ARBA" id="ARBA00022840"/>
    </source>
</evidence>
<keyword evidence="1" id="KW-0963">Cytoplasm</keyword>
<evidence type="ECO:0000256" key="6">
    <source>
        <dbReference type="ARBA" id="ARBA00022857"/>
    </source>
</evidence>
<evidence type="ECO:0000256" key="7">
    <source>
        <dbReference type="ARBA" id="ARBA00023027"/>
    </source>
</evidence>
<dbReference type="GO" id="GO:0019674">
    <property type="term" value="P:NAD+ metabolic process"/>
    <property type="evidence" value="ECO:0007669"/>
    <property type="project" value="InterPro"/>
</dbReference>
<dbReference type="PANTHER" id="PTHR20275:SF0">
    <property type="entry name" value="NAD KINASE"/>
    <property type="match status" value="1"/>
</dbReference>
<keyword evidence="6" id="KW-0521">NADP</keyword>
<dbReference type="NCBIfam" id="NF002892">
    <property type="entry name" value="PRK03372.1"/>
    <property type="match status" value="1"/>
</dbReference>
<dbReference type="InterPro" id="IPR002504">
    <property type="entry name" value="NADK"/>
</dbReference>
<dbReference type="InterPro" id="IPR017437">
    <property type="entry name" value="ATP-NAD_kinase_PpnK-typ_C"/>
</dbReference>
<evidence type="ECO:0000256" key="4">
    <source>
        <dbReference type="ARBA" id="ARBA00022777"/>
    </source>
</evidence>
<dbReference type="Pfam" id="PF20143">
    <property type="entry name" value="NAD_kinase_C"/>
    <property type="match status" value="1"/>
</dbReference>
<evidence type="ECO:0000256" key="2">
    <source>
        <dbReference type="ARBA" id="ARBA00022679"/>
    </source>
</evidence>
<dbReference type="InterPro" id="IPR017438">
    <property type="entry name" value="ATP-NAD_kinase_N"/>
</dbReference>
<accession>A0A6J6F5K4</accession>
<dbReference type="SUPFAM" id="SSF111331">
    <property type="entry name" value="NAD kinase/diacylglycerol kinase-like"/>
    <property type="match status" value="1"/>
</dbReference>
<proteinExistence type="inferred from homology"/>
<keyword evidence="5" id="KW-0067">ATP-binding</keyword>
<dbReference type="Gene3D" id="3.40.50.10330">
    <property type="entry name" value="Probable inorganic polyphosphate/atp-NAD kinase, domain 1"/>
    <property type="match status" value="1"/>
</dbReference>
<dbReference type="AlphaFoldDB" id="A0A6J6F5K4"/>
<dbReference type="Gene3D" id="2.60.200.30">
    <property type="entry name" value="Probable inorganic polyphosphate/atp-NAD kinase, domain 2"/>
    <property type="match status" value="1"/>
</dbReference>
<sequence>MTGRLFLILAHTGRPASIHTAAAVATELTRLGGIPVCLDSQHPAITSETSIDVKQLGVDVAPKDIELVICLGGDGTILKAAEIMRGQNAPLLGVNMGHVGFLAELEPEDLDETIGRVLAKDYTVEHRMTLDVRVELGGKTVFETWALNEASVEKMSRERMIEVVIGVDDRPISTFGCDGVLMATPTGSTAYSFSAGGPVVWPTVDALIMVPLSAHALFSRPLVTAPSSTLTVDVLPRNGASGVLWCDGRRTHALAPGSRIIARRSETPVRLAHTHSGPFSERLVKKFSLPTEGWRGSSA</sequence>
<protein>
    <submittedName>
        <fullName evidence="8">Unannotated protein</fullName>
    </submittedName>
</protein>
<keyword evidence="3" id="KW-0547">Nucleotide-binding</keyword>
<keyword evidence="2" id="KW-0808">Transferase</keyword>
<evidence type="ECO:0000256" key="3">
    <source>
        <dbReference type="ARBA" id="ARBA00022741"/>
    </source>
</evidence>
<dbReference type="EMBL" id="CAFBLF010000035">
    <property type="protein sequence ID" value="CAB4859723.1"/>
    <property type="molecule type" value="Genomic_DNA"/>
</dbReference>
<keyword evidence="4" id="KW-0418">Kinase</keyword>
<dbReference type="PANTHER" id="PTHR20275">
    <property type="entry name" value="NAD KINASE"/>
    <property type="match status" value="1"/>
</dbReference>
<name>A0A6J6F5K4_9ZZZZ</name>
<keyword evidence="7" id="KW-0520">NAD</keyword>
<evidence type="ECO:0000256" key="1">
    <source>
        <dbReference type="ARBA" id="ARBA00022490"/>
    </source>
</evidence>
<dbReference type="Pfam" id="PF01513">
    <property type="entry name" value="NAD_kinase"/>
    <property type="match status" value="1"/>
</dbReference>
<dbReference type="GO" id="GO:0005524">
    <property type="term" value="F:ATP binding"/>
    <property type="evidence" value="ECO:0007669"/>
    <property type="project" value="UniProtKB-KW"/>
</dbReference>
<dbReference type="GO" id="GO:0006741">
    <property type="term" value="P:NADP+ biosynthetic process"/>
    <property type="evidence" value="ECO:0007669"/>
    <property type="project" value="InterPro"/>
</dbReference>
<dbReference type="FunFam" id="2.60.200.30:FF:000007">
    <property type="entry name" value="NAD kinase"/>
    <property type="match status" value="1"/>
</dbReference>